<dbReference type="SUPFAM" id="SSF52777">
    <property type="entry name" value="CoA-dependent acyltransferases"/>
    <property type="match status" value="1"/>
</dbReference>
<dbReference type="SUPFAM" id="SSF56801">
    <property type="entry name" value="Acetyl-CoA synthetase-like"/>
    <property type="match status" value="1"/>
</dbReference>
<dbReference type="PANTHER" id="PTHR45527">
    <property type="entry name" value="NONRIBOSOMAL PEPTIDE SYNTHETASE"/>
    <property type="match status" value="1"/>
</dbReference>
<dbReference type="Pfam" id="PF00501">
    <property type="entry name" value="AMP-binding"/>
    <property type="match status" value="1"/>
</dbReference>
<name>A0ABN3TMW7_9ACTN</name>
<dbReference type="NCBIfam" id="TIGR01733">
    <property type="entry name" value="AA-adenyl-dom"/>
    <property type="match status" value="1"/>
</dbReference>
<evidence type="ECO:0000313" key="3">
    <source>
        <dbReference type="EMBL" id="GAA2708857.1"/>
    </source>
</evidence>
<dbReference type="Gene3D" id="3.40.50.12780">
    <property type="entry name" value="N-terminal domain of ligase-like"/>
    <property type="match status" value="1"/>
</dbReference>
<evidence type="ECO:0000313" key="4">
    <source>
        <dbReference type="Proteomes" id="UP001500886"/>
    </source>
</evidence>
<dbReference type="Gene3D" id="1.10.1200.10">
    <property type="entry name" value="ACP-like"/>
    <property type="match status" value="1"/>
</dbReference>
<dbReference type="InterPro" id="IPR009081">
    <property type="entry name" value="PP-bd_ACP"/>
</dbReference>
<keyword evidence="4" id="KW-1185">Reference proteome</keyword>
<evidence type="ECO:0000256" key="1">
    <source>
        <dbReference type="SAM" id="MobiDB-lite"/>
    </source>
</evidence>
<dbReference type="Gene3D" id="3.30.300.30">
    <property type="match status" value="1"/>
</dbReference>
<feature type="domain" description="Carrier" evidence="2">
    <location>
        <begin position="767"/>
        <end position="840"/>
    </location>
</feature>
<dbReference type="PANTHER" id="PTHR45527:SF1">
    <property type="entry name" value="FATTY ACID SYNTHASE"/>
    <property type="match status" value="1"/>
</dbReference>
<sequence>MVSWADGHGPEAAGAAEGENHWREVLTAGGFTALPRWTRTPGATADEPSAEHRTRAPGALAELAARTAGELGVSVGAVLLAAHVKVLAALTGDRDVVTGCLREGWSAPLPCRVTAEDGTWRELVARAVGAEAATERHHGHPLDALRAELRRTDALFDTVLVTDRAPAEDDLAPGVLLAVGLDVTGTASGDAELVVRHRPHAHDAGFAARVAGYLLTALRAMAADPDAPHHELCLIGDEELAFQLQDLAGPERPLPDLRFHELFEERVRLHPDRVAAVHGTERWTYAELNSRANRIARALRARGLADEDVVAVVAERNLHWLAGVLAVLKAGGAYLPVEPHFPAGRIATVLARADCRWALAQRDSAAHLDEATAGLGTVTTGYLDTLPAETDDDSDLGLPVGPTQLAYIYFTSGSTGLPKGAMCEHEGFLNHLLAKIEDLGVREGGTVAQTAPQSFDISLWQLVAALLVGGTTLIVEQDVVLDVRRFVDKLAAERVEVAQLVPSYLEVILSHLEDSPRELPHLTCVSATGEALKKELAERWFAAFPQVRLVNAYGLTETCDDTNHEVMDRVPDHPSVPLGPPVRNVLVLVVDERLNPVPLGAPGEIVFSGICVGRGYVGDEERTRAAFVPDPFRAGRGRLYRSGDFGRWLPDGKLEYLGRRDSQIKIRGFRIEIGEIENRLLRVPGVRDGAVVVAGEGDGRHLVAFYAADEDRPVRETLAADLPPFMVPDHAHRREALPLTANGKIDKKALTALAAELAVADAPLRAAPHTPTERRLAALWAAALKVPEDRIGRHDHFFETGGTSLSALRLVIALDRRITVTELARTPILAELATVLDKRS</sequence>
<dbReference type="InterPro" id="IPR025110">
    <property type="entry name" value="AMP-bd_C"/>
</dbReference>
<dbReference type="InterPro" id="IPR020845">
    <property type="entry name" value="AMP-binding_CS"/>
</dbReference>
<dbReference type="InterPro" id="IPR036736">
    <property type="entry name" value="ACP-like_sf"/>
</dbReference>
<feature type="region of interest" description="Disordered" evidence="1">
    <location>
        <begin position="1"/>
        <end position="20"/>
    </location>
</feature>
<dbReference type="InterPro" id="IPR045851">
    <property type="entry name" value="AMP-bd_C_sf"/>
</dbReference>
<gene>
    <name evidence="3" type="ORF">GCM10010315_06010</name>
</gene>
<dbReference type="Pfam" id="PF00550">
    <property type="entry name" value="PP-binding"/>
    <property type="match status" value="1"/>
</dbReference>
<dbReference type="InterPro" id="IPR010071">
    <property type="entry name" value="AA_adenyl_dom"/>
</dbReference>
<dbReference type="Gene3D" id="3.30.559.30">
    <property type="entry name" value="Nonribosomal peptide synthetase, condensation domain"/>
    <property type="match status" value="1"/>
</dbReference>
<dbReference type="Proteomes" id="UP001500886">
    <property type="component" value="Unassembled WGS sequence"/>
</dbReference>
<reference evidence="3 4" key="1">
    <citation type="journal article" date="2019" name="Int. J. Syst. Evol. Microbiol.">
        <title>The Global Catalogue of Microorganisms (GCM) 10K type strain sequencing project: providing services to taxonomists for standard genome sequencing and annotation.</title>
        <authorList>
            <consortium name="The Broad Institute Genomics Platform"/>
            <consortium name="The Broad Institute Genome Sequencing Center for Infectious Disease"/>
            <person name="Wu L."/>
            <person name="Ma J."/>
        </authorList>
    </citation>
    <scope>NUCLEOTIDE SEQUENCE [LARGE SCALE GENOMIC DNA]</scope>
    <source>
        <strain evidence="3 4">JCM 4542</strain>
    </source>
</reference>
<proteinExistence type="predicted"/>
<evidence type="ECO:0000259" key="2">
    <source>
        <dbReference type="PROSITE" id="PS50075"/>
    </source>
</evidence>
<protein>
    <recommendedName>
        <fullName evidence="2">Carrier domain-containing protein</fullName>
    </recommendedName>
</protein>
<comment type="caution">
    <text evidence="3">The sequence shown here is derived from an EMBL/GenBank/DDBJ whole genome shotgun (WGS) entry which is preliminary data.</text>
</comment>
<dbReference type="InterPro" id="IPR000873">
    <property type="entry name" value="AMP-dep_synth/lig_dom"/>
</dbReference>
<organism evidence="3 4">
    <name type="scientific">Streptomyces luteosporeus</name>
    <dbReference type="NCBI Taxonomy" id="173856"/>
    <lineage>
        <taxon>Bacteria</taxon>
        <taxon>Bacillati</taxon>
        <taxon>Actinomycetota</taxon>
        <taxon>Actinomycetes</taxon>
        <taxon>Kitasatosporales</taxon>
        <taxon>Streptomycetaceae</taxon>
        <taxon>Streptomyces</taxon>
    </lineage>
</organism>
<dbReference type="InterPro" id="IPR042099">
    <property type="entry name" value="ANL_N_sf"/>
</dbReference>
<dbReference type="SUPFAM" id="SSF47336">
    <property type="entry name" value="ACP-like"/>
    <property type="match status" value="1"/>
</dbReference>
<dbReference type="EMBL" id="BAAASL010000002">
    <property type="protein sequence ID" value="GAA2708857.1"/>
    <property type="molecule type" value="Genomic_DNA"/>
</dbReference>
<dbReference type="PROSITE" id="PS50075">
    <property type="entry name" value="CARRIER"/>
    <property type="match status" value="1"/>
</dbReference>
<dbReference type="CDD" id="cd05930">
    <property type="entry name" value="A_NRPS"/>
    <property type="match status" value="1"/>
</dbReference>
<accession>A0ABN3TMW7</accession>
<dbReference type="PROSITE" id="PS00455">
    <property type="entry name" value="AMP_BINDING"/>
    <property type="match status" value="1"/>
</dbReference>
<dbReference type="Pfam" id="PF13193">
    <property type="entry name" value="AMP-binding_C"/>
    <property type="match status" value="1"/>
</dbReference>